<accession>A0A4Z1L085</accession>
<comment type="caution">
    <text evidence="1">The sequence shown here is derived from an EMBL/GenBank/DDBJ whole genome shotgun (WGS) entry which is preliminary data.</text>
</comment>
<proteinExistence type="predicted"/>
<reference evidence="1 2" key="1">
    <citation type="submission" date="2017-12" db="EMBL/GenBank/DDBJ databases">
        <title>Comparative genomics of Botrytis spp.</title>
        <authorList>
            <person name="Valero-Jimenez C.A."/>
            <person name="Tapia P."/>
            <person name="Veloso J."/>
            <person name="Silva-Moreno E."/>
            <person name="Staats M."/>
            <person name="Valdes J.H."/>
            <person name="Van Kan J.A.L."/>
        </authorList>
    </citation>
    <scope>NUCLEOTIDE SEQUENCE [LARGE SCALE GENOMIC DNA]</scope>
    <source>
        <strain evidence="1 2">MUCL3349</strain>
    </source>
</reference>
<dbReference type="EMBL" id="PQXO01000074">
    <property type="protein sequence ID" value="TGO90212.1"/>
    <property type="molecule type" value="Genomic_DNA"/>
</dbReference>
<keyword evidence="2" id="KW-1185">Reference proteome</keyword>
<gene>
    <name evidence="1" type="ORF">BPOR_0074g00190</name>
</gene>
<evidence type="ECO:0000313" key="1">
    <source>
        <dbReference type="EMBL" id="TGO90212.1"/>
    </source>
</evidence>
<protein>
    <submittedName>
        <fullName evidence="1">Uncharacterized protein</fullName>
    </submittedName>
</protein>
<name>A0A4Z1L085_9HELO</name>
<dbReference type="Proteomes" id="UP000297280">
    <property type="component" value="Unassembled WGS sequence"/>
</dbReference>
<organism evidence="1 2">
    <name type="scientific">Botrytis porri</name>
    <dbReference type="NCBI Taxonomy" id="87229"/>
    <lineage>
        <taxon>Eukaryota</taxon>
        <taxon>Fungi</taxon>
        <taxon>Dikarya</taxon>
        <taxon>Ascomycota</taxon>
        <taxon>Pezizomycotina</taxon>
        <taxon>Leotiomycetes</taxon>
        <taxon>Helotiales</taxon>
        <taxon>Sclerotiniaceae</taxon>
        <taxon>Botrytis</taxon>
    </lineage>
</organism>
<dbReference type="AlphaFoldDB" id="A0A4Z1L085"/>
<evidence type="ECO:0000313" key="2">
    <source>
        <dbReference type="Proteomes" id="UP000297280"/>
    </source>
</evidence>
<sequence length="78" mass="8736">MVAVHDSNGGDDDYVVVVVLEVDSEEGISSIPYPLNVCAAPMKRNREPSSPPEKEFSKHPWREKFVYSSIVLSQMEIV</sequence>